<name>A0ABV5TER3_9ACTN</name>
<accession>A0ABV5TER3</accession>
<organism evidence="2 3">
    <name type="scientific">Streptosporangium vulgare</name>
    <dbReference type="NCBI Taxonomy" id="46190"/>
    <lineage>
        <taxon>Bacteria</taxon>
        <taxon>Bacillati</taxon>
        <taxon>Actinomycetota</taxon>
        <taxon>Actinomycetes</taxon>
        <taxon>Streptosporangiales</taxon>
        <taxon>Streptosporangiaceae</taxon>
        <taxon>Streptosporangium</taxon>
    </lineage>
</organism>
<evidence type="ECO:0000256" key="1">
    <source>
        <dbReference type="SAM" id="MobiDB-lite"/>
    </source>
</evidence>
<proteinExistence type="predicted"/>
<gene>
    <name evidence="2" type="ORF">ACFFRH_19225</name>
</gene>
<feature type="compositionally biased region" description="Basic and acidic residues" evidence="1">
    <location>
        <begin position="1"/>
        <end position="34"/>
    </location>
</feature>
<comment type="caution">
    <text evidence="2">The sequence shown here is derived from an EMBL/GenBank/DDBJ whole genome shotgun (WGS) entry which is preliminary data.</text>
</comment>
<dbReference type="RefSeq" id="WP_344743494.1">
    <property type="nucleotide sequence ID" value="NZ_BAAAWW010000026.1"/>
</dbReference>
<keyword evidence="3" id="KW-1185">Reference proteome</keyword>
<reference evidence="2 3" key="1">
    <citation type="submission" date="2024-09" db="EMBL/GenBank/DDBJ databases">
        <authorList>
            <person name="Sun Q."/>
            <person name="Mori K."/>
        </authorList>
    </citation>
    <scope>NUCLEOTIDE SEQUENCE [LARGE SCALE GENOMIC DNA]</scope>
    <source>
        <strain evidence="2 3">JCM 3028</strain>
    </source>
</reference>
<feature type="region of interest" description="Disordered" evidence="1">
    <location>
        <begin position="1"/>
        <end position="41"/>
    </location>
</feature>
<evidence type="ECO:0000313" key="2">
    <source>
        <dbReference type="EMBL" id="MFB9677617.1"/>
    </source>
</evidence>
<evidence type="ECO:0000313" key="3">
    <source>
        <dbReference type="Proteomes" id="UP001589610"/>
    </source>
</evidence>
<dbReference type="Proteomes" id="UP001589610">
    <property type="component" value="Unassembled WGS sequence"/>
</dbReference>
<dbReference type="EMBL" id="JBHMBS010000008">
    <property type="protein sequence ID" value="MFB9677617.1"/>
    <property type="molecule type" value="Genomic_DNA"/>
</dbReference>
<protein>
    <submittedName>
        <fullName evidence="2">Uncharacterized protein</fullName>
    </submittedName>
</protein>
<sequence>MAEALDASRESVFRRKRQAREGGTEAPRIKEAPGRPRRRRAVREVVADEHESAMAAHRGMRRPQKRPGIAQALFTGSHLAYINPYRRCLKTYRSAQYQISTHVTELPITTLQVHK</sequence>